<dbReference type="Proteomes" id="UP000659904">
    <property type="component" value="Unassembled WGS sequence"/>
</dbReference>
<organism evidence="4 5">
    <name type="scientific">Catellatospora citrea</name>
    <dbReference type="NCBI Taxonomy" id="53366"/>
    <lineage>
        <taxon>Bacteria</taxon>
        <taxon>Bacillati</taxon>
        <taxon>Actinomycetota</taxon>
        <taxon>Actinomycetes</taxon>
        <taxon>Micromonosporales</taxon>
        <taxon>Micromonosporaceae</taxon>
        <taxon>Catellatospora</taxon>
    </lineage>
</organism>
<reference evidence="4 5" key="1">
    <citation type="submission" date="2021-01" db="EMBL/GenBank/DDBJ databases">
        <title>Whole genome shotgun sequence of Catellatospora citrea NBRC 14495.</title>
        <authorList>
            <person name="Komaki H."/>
            <person name="Tamura T."/>
        </authorList>
    </citation>
    <scope>NUCLEOTIDE SEQUENCE [LARGE SCALE GENOMIC DNA]</scope>
    <source>
        <strain evidence="4 5">NBRC 14495</strain>
    </source>
</reference>
<dbReference type="InterPro" id="IPR004474">
    <property type="entry name" value="LytR_CpsA_psr"/>
</dbReference>
<gene>
    <name evidence="4" type="ORF">Cci01nite_69500</name>
</gene>
<dbReference type="AlphaFoldDB" id="A0A8J3KER4"/>
<keyword evidence="2" id="KW-0472">Membrane</keyword>
<dbReference type="Gene3D" id="3.40.630.190">
    <property type="entry name" value="LCP protein"/>
    <property type="match status" value="1"/>
</dbReference>
<comment type="similarity">
    <text evidence="1">Belongs to the LytR/CpsA/Psr (LCP) family.</text>
</comment>
<dbReference type="Pfam" id="PF03816">
    <property type="entry name" value="LytR_cpsA_psr"/>
    <property type="match status" value="1"/>
</dbReference>
<proteinExistence type="inferred from homology"/>
<feature type="transmembrane region" description="Helical" evidence="2">
    <location>
        <begin position="43"/>
        <end position="61"/>
    </location>
</feature>
<dbReference type="EMBL" id="BONH01000044">
    <property type="protein sequence ID" value="GIG01857.1"/>
    <property type="molecule type" value="Genomic_DNA"/>
</dbReference>
<accession>A0A8J3KER4</accession>
<protein>
    <recommendedName>
        <fullName evidence="3">Cell envelope-related transcriptional attenuator domain-containing protein</fullName>
    </recommendedName>
</protein>
<dbReference type="InterPro" id="IPR050922">
    <property type="entry name" value="LytR/CpsA/Psr_CW_biosynth"/>
</dbReference>
<evidence type="ECO:0000313" key="5">
    <source>
        <dbReference type="Proteomes" id="UP000659904"/>
    </source>
</evidence>
<dbReference type="RefSeq" id="WP_120317711.1">
    <property type="nucleotide sequence ID" value="NZ_BONH01000044.1"/>
</dbReference>
<keyword evidence="2" id="KW-1133">Transmembrane helix</keyword>
<keyword evidence="5" id="KW-1185">Reference proteome</keyword>
<evidence type="ECO:0000256" key="1">
    <source>
        <dbReference type="ARBA" id="ARBA00006068"/>
    </source>
</evidence>
<comment type="caution">
    <text evidence="4">The sequence shown here is derived from an EMBL/GenBank/DDBJ whole genome shotgun (WGS) entry which is preliminary data.</text>
</comment>
<keyword evidence="2" id="KW-0812">Transmembrane</keyword>
<evidence type="ECO:0000259" key="3">
    <source>
        <dbReference type="Pfam" id="PF03816"/>
    </source>
</evidence>
<feature type="domain" description="Cell envelope-related transcriptional attenuator" evidence="3">
    <location>
        <begin position="102"/>
        <end position="245"/>
    </location>
</feature>
<name>A0A8J3KER4_9ACTN</name>
<evidence type="ECO:0000313" key="4">
    <source>
        <dbReference type="EMBL" id="GIG01857.1"/>
    </source>
</evidence>
<dbReference type="PANTHER" id="PTHR33392">
    <property type="entry name" value="POLYISOPRENYL-TEICHOIC ACID--PEPTIDOGLYCAN TEICHOIC ACID TRANSFERASE TAGU"/>
    <property type="match status" value="1"/>
</dbReference>
<dbReference type="NCBIfam" id="TIGR00350">
    <property type="entry name" value="lytR_cpsA_psr"/>
    <property type="match status" value="1"/>
</dbReference>
<sequence>MIEEELRGAFARHEEQAPALEPLRRAIDTLAARRRRRRTATRTGAAAVVVALALALPVQLWRGELTLPAQLGGTGTPVAAPQGPLNLLLLGLDRRGTMTDSRADTIMLVHLPADGSEAYLVSIERDITTDIPGVGKNKINSSYFYGGAEGARQAVERLTGVRADAVAEVEFSALRSVTDTLGGLPVCLPRLVTSQHTGKAYPAGCQDYSGAQVEDLVRQRRGMAHGAYERDRISQRVLLGLAKKAGDLAVLRDIGKVNQLVRTPGITLHTGDLSLLGLAMRLDRVEAGDIVGISQPTFDSVNSGGQVYERLDPEVAPNLFAALRDDTMGGFVVQHPSWVLQE</sequence>
<evidence type="ECO:0000256" key="2">
    <source>
        <dbReference type="SAM" id="Phobius"/>
    </source>
</evidence>
<dbReference type="PANTHER" id="PTHR33392:SF6">
    <property type="entry name" value="POLYISOPRENYL-TEICHOIC ACID--PEPTIDOGLYCAN TEICHOIC ACID TRANSFERASE TAGU"/>
    <property type="match status" value="1"/>
</dbReference>